<accession>A0A2V3VYB4</accession>
<gene>
    <name evidence="9" type="ORF">DFR56_10943</name>
</gene>
<dbReference type="InterPro" id="IPR035906">
    <property type="entry name" value="MetI-like_sf"/>
</dbReference>
<dbReference type="PANTHER" id="PTHR30151:SF0">
    <property type="entry name" value="ABC TRANSPORTER PERMEASE PROTEIN MJ0413-RELATED"/>
    <property type="match status" value="1"/>
</dbReference>
<proteinExistence type="inferred from homology"/>
<dbReference type="InterPro" id="IPR000515">
    <property type="entry name" value="MetI-like"/>
</dbReference>
<dbReference type="CDD" id="cd06261">
    <property type="entry name" value="TM_PBP2"/>
    <property type="match status" value="1"/>
</dbReference>
<dbReference type="GO" id="GO:0005886">
    <property type="term" value="C:plasma membrane"/>
    <property type="evidence" value="ECO:0007669"/>
    <property type="project" value="UniProtKB-SubCell"/>
</dbReference>
<feature type="transmembrane region" description="Helical" evidence="7">
    <location>
        <begin position="65"/>
        <end position="87"/>
    </location>
</feature>
<dbReference type="AlphaFoldDB" id="A0A2V3VYB4"/>
<feature type="transmembrane region" description="Helical" evidence="7">
    <location>
        <begin position="186"/>
        <end position="212"/>
    </location>
</feature>
<dbReference type="RefSeq" id="WP_110395849.1">
    <property type="nucleotide sequence ID" value="NZ_JBHUHB010000001.1"/>
</dbReference>
<evidence type="ECO:0000259" key="8">
    <source>
        <dbReference type="PROSITE" id="PS50928"/>
    </source>
</evidence>
<evidence type="ECO:0000256" key="6">
    <source>
        <dbReference type="ARBA" id="ARBA00023136"/>
    </source>
</evidence>
<dbReference type="Proteomes" id="UP000247978">
    <property type="component" value="Unassembled WGS sequence"/>
</dbReference>
<dbReference type="GO" id="GO:0055085">
    <property type="term" value="P:transmembrane transport"/>
    <property type="evidence" value="ECO:0007669"/>
    <property type="project" value="InterPro"/>
</dbReference>
<evidence type="ECO:0000313" key="10">
    <source>
        <dbReference type="Proteomes" id="UP000247978"/>
    </source>
</evidence>
<dbReference type="PANTHER" id="PTHR30151">
    <property type="entry name" value="ALKANE SULFONATE ABC TRANSPORTER-RELATED, MEMBRANE SUBUNIT"/>
    <property type="match status" value="1"/>
</dbReference>
<keyword evidence="3" id="KW-1003">Cell membrane</keyword>
<sequence length="256" mass="27731">MNKFFHRSKWMLVSIGSLLVMLILWKILTSGTGLIKPLYFPSPEGVWAAITMMNEGVFYHAGATLIRVVVSWFIGSAIGVITGLILAKSKWTFHILNPIIEALRPVPPVALIPLVLIWFGVGDSGKIFLSALACFMVMVVNTIVASGNVPPVYLQASETLGATPGKTYRTVVLPAIIPEIMSGARIGIALSFAVTVAVEFMGAKYGVGYLIMQASRTLNTEVVILGTIIIGIEAFLLERLLKIISSKATKWTENPN</sequence>
<reference evidence="9 10" key="1">
    <citation type="submission" date="2018-05" db="EMBL/GenBank/DDBJ databases">
        <title>Genomic Encyclopedia of Type Strains, Phase IV (KMG-IV): sequencing the most valuable type-strain genomes for metagenomic binning, comparative biology and taxonomic classification.</title>
        <authorList>
            <person name="Goeker M."/>
        </authorList>
    </citation>
    <scope>NUCLEOTIDE SEQUENCE [LARGE SCALE GENOMIC DNA]</scope>
    <source>
        <strain evidence="9 10">DSM 28556</strain>
    </source>
</reference>
<keyword evidence="10" id="KW-1185">Reference proteome</keyword>
<comment type="subcellular location">
    <subcellularLocation>
        <location evidence="1 7">Cell membrane</location>
        <topology evidence="1 7">Multi-pass membrane protein</topology>
    </subcellularLocation>
</comment>
<feature type="transmembrane region" description="Helical" evidence="7">
    <location>
        <begin position="127"/>
        <end position="145"/>
    </location>
</feature>
<feature type="transmembrane region" description="Helical" evidence="7">
    <location>
        <begin position="218"/>
        <end position="237"/>
    </location>
</feature>
<evidence type="ECO:0000256" key="7">
    <source>
        <dbReference type="RuleBase" id="RU363032"/>
    </source>
</evidence>
<evidence type="ECO:0000256" key="4">
    <source>
        <dbReference type="ARBA" id="ARBA00022692"/>
    </source>
</evidence>
<comment type="similarity">
    <text evidence="7">Belongs to the binding-protein-dependent transport system permease family.</text>
</comment>
<feature type="domain" description="ABC transmembrane type-1" evidence="8">
    <location>
        <begin position="61"/>
        <end position="241"/>
    </location>
</feature>
<evidence type="ECO:0000256" key="2">
    <source>
        <dbReference type="ARBA" id="ARBA00022448"/>
    </source>
</evidence>
<keyword evidence="4 7" id="KW-0812">Transmembrane</keyword>
<dbReference type="OrthoDB" id="9804353at2"/>
<evidence type="ECO:0000256" key="5">
    <source>
        <dbReference type="ARBA" id="ARBA00022989"/>
    </source>
</evidence>
<dbReference type="Pfam" id="PF00528">
    <property type="entry name" value="BPD_transp_1"/>
    <property type="match status" value="1"/>
</dbReference>
<dbReference type="PROSITE" id="PS50928">
    <property type="entry name" value="ABC_TM1"/>
    <property type="match status" value="1"/>
</dbReference>
<evidence type="ECO:0000256" key="1">
    <source>
        <dbReference type="ARBA" id="ARBA00004651"/>
    </source>
</evidence>
<name>A0A2V3VYB4_9BACI</name>
<evidence type="ECO:0000313" key="9">
    <source>
        <dbReference type="EMBL" id="PXW85881.1"/>
    </source>
</evidence>
<keyword evidence="5 7" id="KW-1133">Transmembrane helix</keyword>
<dbReference type="Gene3D" id="1.10.3720.10">
    <property type="entry name" value="MetI-like"/>
    <property type="match status" value="1"/>
</dbReference>
<feature type="transmembrane region" description="Helical" evidence="7">
    <location>
        <begin position="99"/>
        <end position="121"/>
    </location>
</feature>
<organism evidence="9 10">
    <name type="scientific">Pseudogracilibacillus auburnensis</name>
    <dbReference type="NCBI Taxonomy" id="1494959"/>
    <lineage>
        <taxon>Bacteria</taxon>
        <taxon>Bacillati</taxon>
        <taxon>Bacillota</taxon>
        <taxon>Bacilli</taxon>
        <taxon>Bacillales</taxon>
        <taxon>Bacillaceae</taxon>
        <taxon>Pseudogracilibacillus</taxon>
    </lineage>
</organism>
<evidence type="ECO:0000256" key="3">
    <source>
        <dbReference type="ARBA" id="ARBA00022475"/>
    </source>
</evidence>
<dbReference type="EMBL" id="QJJQ01000009">
    <property type="protein sequence ID" value="PXW85881.1"/>
    <property type="molecule type" value="Genomic_DNA"/>
</dbReference>
<comment type="caution">
    <text evidence="9">The sequence shown here is derived from an EMBL/GenBank/DDBJ whole genome shotgun (WGS) entry which is preliminary data.</text>
</comment>
<keyword evidence="2 7" id="KW-0813">Transport</keyword>
<keyword evidence="6 7" id="KW-0472">Membrane</keyword>
<protein>
    <submittedName>
        <fullName evidence="9">NitT/TauT family transport system permease protein/taurine transport system permease protein</fullName>
    </submittedName>
</protein>
<dbReference type="SUPFAM" id="SSF161098">
    <property type="entry name" value="MetI-like"/>
    <property type="match status" value="1"/>
</dbReference>